<dbReference type="InterPro" id="IPR003599">
    <property type="entry name" value="Ig_sub"/>
</dbReference>
<dbReference type="PROSITE" id="PS50835">
    <property type="entry name" value="IG_LIKE"/>
    <property type="match status" value="2"/>
</dbReference>
<dbReference type="GO" id="GO:0009986">
    <property type="term" value="C:cell surface"/>
    <property type="evidence" value="ECO:0007669"/>
    <property type="project" value="TreeGrafter"/>
</dbReference>
<feature type="domain" description="Ig-like" evidence="10">
    <location>
        <begin position="3"/>
        <end position="90"/>
    </location>
</feature>
<evidence type="ECO:0000313" key="11">
    <source>
        <dbReference type="EMBL" id="NWW32179.1"/>
    </source>
</evidence>
<dbReference type="EMBL" id="VZRT01000218">
    <property type="protein sequence ID" value="NWW32179.1"/>
    <property type="molecule type" value="Genomic_DNA"/>
</dbReference>
<reference evidence="11 12" key="1">
    <citation type="submission" date="2019-09" db="EMBL/GenBank/DDBJ databases">
        <title>Bird 10,000 Genomes (B10K) Project - Family phase.</title>
        <authorList>
            <person name="Zhang G."/>
        </authorList>
    </citation>
    <scope>NUCLEOTIDE SEQUENCE [LARGE SCALE GENOMIC DNA]</scope>
    <source>
        <strain evidence="11">B10K-DU-030-18</strain>
    </source>
</reference>
<dbReference type="PANTHER" id="PTHR46841">
    <property type="entry name" value="OX-2 MEMBRANE GLYCOPROTEIN"/>
    <property type="match status" value="1"/>
</dbReference>
<keyword evidence="8" id="KW-0393">Immunoglobulin domain</keyword>
<evidence type="ECO:0000256" key="1">
    <source>
        <dbReference type="ARBA" id="ARBA00004479"/>
    </source>
</evidence>
<dbReference type="InterPro" id="IPR013783">
    <property type="entry name" value="Ig-like_fold"/>
</dbReference>
<keyword evidence="2 9" id="KW-0812">Transmembrane</keyword>
<dbReference type="CDD" id="cd05846">
    <property type="entry name" value="IgV_1_MRC-OX-2_like"/>
    <property type="match status" value="1"/>
</dbReference>
<dbReference type="GO" id="GO:0034113">
    <property type="term" value="P:heterotypic cell-cell adhesion"/>
    <property type="evidence" value="ECO:0007669"/>
    <property type="project" value="TreeGrafter"/>
</dbReference>
<dbReference type="InterPro" id="IPR036179">
    <property type="entry name" value="Ig-like_dom_sf"/>
</dbReference>
<dbReference type="InterPro" id="IPR033321">
    <property type="entry name" value="CD200_Ig_V_dom"/>
</dbReference>
<dbReference type="InterPro" id="IPR013106">
    <property type="entry name" value="Ig_V-set"/>
</dbReference>
<dbReference type="SMART" id="SM00409">
    <property type="entry name" value="IG"/>
    <property type="match status" value="2"/>
</dbReference>
<proteinExistence type="predicted"/>
<dbReference type="PANTHER" id="PTHR46841:SF3">
    <property type="entry name" value="OX-2 MEMBRANE GLYCOPROTEIN"/>
    <property type="match status" value="1"/>
</dbReference>
<evidence type="ECO:0000256" key="7">
    <source>
        <dbReference type="ARBA" id="ARBA00023180"/>
    </source>
</evidence>
<dbReference type="SMART" id="SM00408">
    <property type="entry name" value="IGc2"/>
    <property type="match status" value="2"/>
</dbReference>
<dbReference type="InterPro" id="IPR007110">
    <property type="entry name" value="Ig-like_dom"/>
</dbReference>
<feature type="non-terminal residue" evidence="11">
    <location>
        <position position="1"/>
    </location>
</feature>
<sequence>VVPQAGHIEVSVGDNVTLSCALTKPMDVLQVTWQKNSEELHNNIATYSKTNGLKIHKPYENRMNFTSLELNKTSITFWDTRMDDSGCYKCLFNAYPFGSFSGSTCLSVFGLNASVHHNISEGHLIVICNADGLPEPTITWTNLFNSTPTQKTVKHKNGIVSITSKLEIYNIQSIGAQDLTCRVSNTNETFELPVKIKGEEGSSLLWLVIIAVLLVVIIVLILIVLIWRKILCRRS</sequence>
<keyword evidence="3" id="KW-0732">Signal</keyword>
<dbReference type="InterPro" id="IPR003598">
    <property type="entry name" value="Ig_sub2"/>
</dbReference>
<dbReference type="Gene3D" id="2.60.40.10">
    <property type="entry name" value="Immunoglobulins"/>
    <property type="match status" value="2"/>
</dbReference>
<dbReference type="Pfam" id="PF07686">
    <property type="entry name" value="V-set"/>
    <property type="match status" value="1"/>
</dbReference>
<comment type="subcellular location">
    <subcellularLocation>
        <location evidence="1">Membrane</location>
        <topology evidence="1">Single-pass type I membrane protein</topology>
    </subcellularLocation>
</comment>
<keyword evidence="12" id="KW-1185">Reference proteome</keyword>
<dbReference type="GO" id="GO:0098632">
    <property type="term" value="F:cell-cell adhesion mediator activity"/>
    <property type="evidence" value="ECO:0007669"/>
    <property type="project" value="InterPro"/>
</dbReference>
<evidence type="ECO:0000256" key="2">
    <source>
        <dbReference type="ARBA" id="ARBA00022692"/>
    </source>
</evidence>
<feature type="transmembrane region" description="Helical" evidence="9">
    <location>
        <begin position="204"/>
        <end position="227"/>
    </location>
</feature>
<dbReference type="GO" id="GO:0043025">
    <property type="term" value="C:neuronal cell body"/>
    <property type="evidence" value="ECO:0007669"/>
    <property type="project" value="TreeGrafter"/>
</dbReference>
<evidence type="ECO:0000259" key="10">
    <source>
        <dbReference type="PROSITE" id="PS50835"/>
    </source>
</evidence>
<dbReference type="SUPFAM" id="SSF48726">
    <property type="entry name" value="Immunoglobulin"/>
    <property type="match status" value="2"/>
</dbReference>
<accession>A0A7K6M5X0</accession>
<dbReference type="GO" id="GO:0030424">
    <property type="term" value="C:axon"/>
    <property type="evidence" value="ECO:0007669"/>
    <property type="project" value="TreeGrafter"/>
</dbReference>
<evidence type="ECO:0000256" key="5">
    <source>
        <dbReference type="ARBA" id="ARBA00023136"/>
    </source>
</evidence>
<organism evidence="11 12">
    <name type="scientific">Panurus biarmicus</name>
    <name type="common">Bearded tit</name>
    <dbReference type="NCBI Taxonomy" id="181101"/>
    <lineage>
        <taxon>Eukaryota</taxon>
        <taxon>Metazoa</taxon>
        <taxon>Chordata</taxon>
        <taxon>Craniata</taxon>
        <taxon>Vertebrata</taxon>
        <taxon>Euteleostomi</taxon>
        <taxon>Archelosauria</taxon>
        <taxon>Archosauria</taxon>
        <taxon>Dinosauria</taxon>
        <taxon>Saurischia</taxon>
        <taxon>Theropoda</taxon>
        <taxon>Coelurosauria</taxon>
        <taxon>Aves</taxon>
        <taxon>Neognathae</taxon>
        <taxon>Neoaves</taxon>
        <taxon>Telluraves</taxon>
        <taxon>Australaves</taxon>
        <taxon>Passeriformes</taxon>
        <taxon>Sylvioidea</taxon>
        <taxon>Sylviidae</taxon>
        <taxon>Sylviidae incertae sedis</taxon>
        <taxon>Panurus</taxon>
    </lineage>
</organism>
<dbReference type="InterPro" id="IPR047164">
    <property type="entry name" value="OX2G-like"/>
</dbReference>
<dbReference type="GO" id="GO:0050776">
    <property type="term" value="P:regulation of immune response"/>
    <property type="evidence" value="ECO:0007669"/>
    <property type="project" value="InterPro"/>
</dbReference>
<keyword evidence="6" id="KW-1015">Disulfide bond</keyword>
<feature type="domain" description="Ig-like" evidence="10">
    <location>
        <begin position="126"/>
        <end position="197"/>
    </location>
</feature>
<evidence type="ECO:0000256" key="8">
    <source>
        <dbReference type="ARBA" id="ARBA00023319"/>
    </source>
</evidence>
<keyword evidence="4 9" id="KW-1133">Transmembrane helix</keyword>
<evidence type="ECO:0000313" key="12">
    <source>
        <dbReference type="Proteomes" id="UP000545574"/>
    </source>
</evidence>
<keyword evidence="5 9" id="KW-0472">Membrane</keyword>
<dbReference type="GO" id="GO:0150079">
    <property type="term" value="P:negative regulation of neuroinflammatory response"/>
    <property type="evidence" value="ECO:0007669"/>
    <property type="project" value="TreeGrafter"/>
</dbReference>
<feature type="non-terminal residue" evidence="11">
    <location>
        <position position="235"/>
    </location>
</feature>
<evidence type="ECO:0000256" key="9">
    <source>
        <dbReference type="SAM" id="Phobius"/>
    </source>
</evidence>
<evidence type="ECO:0000256" key="3">
    <source>
        <dbReference type="ARBA" id="ARBA00022729"/>
    </source>
</evidence>
<dbReference type="GO" id="GO:0016020">
    <property type="term" value="C:membrane"/>
    <property type="evidence" value="ECO:0007669"/>
    <property type="project" value="UniProtKB-SubCell"/>
</dbReference>
<keyword evidence="7" id="KW-0325">Glycoprotein</keyword>
<evidence type="ECO:0000256" key="4">
    <source>
        <dbReference type="ARBA" id="ARBA00022989"/>
    </source>
</evidence>
<dbReference type="GO" id="GO:0043031">
    <property type="term" value="P:negative regulation of macrophage activation"/>
    <property type="evidence" value="ECO:0007669"/>
    <property type="project" value="InterPro"/>
</dbReference>
<evidence type="ECO:0000256" key="6">
    <source>
        <dbReference type="ARBA" id="ARBA00023157"/>
    </source>
</evidence>
<dbReference type="Proteomes" id="UP000545574">
    <property type="component" value="Unassembled WGS sequence"/>
</dbReference>
<protein>
    <submittedName>
        <fullName evidence="11">OX2G protein</fullName>
    </submittedName>
</protein>
<gene>
    <name evidence="11" type="primary">Cd200_0</name>
    <name evidence="11" type="ORF">PANBIA_R12452</name>
</gene>
<name>A0A7K6M5X0_PANBI</name>
<dbReference type="AlphaFoldDB" id="A0A7K6M5X0"/>
<comment type="caution">
    <text evidence="11">The sequence shown here is derived from an EMBL/GenBank/DDBJ whole genome shotgun (WGS) entry which is preliminary data.</text>
</comment>